<keyword evidence="1 3" id="KW-0808">Transferase</keyword>
<dbReference type="EC" id="2.7.7.38" evidence="3"/>
<proteinExistence type="predicted"/>
<gene>
    <name evidence="3" type="primary">kdsB_15</name>
    <name evidence="3" type="ORF">SDC9_144408</name>
</gene>
<dbReference type="PANTHER" id="PTHR42866">
    <property type="entry name" value="3-DEOXY-MANNO-OCTULOSONATE CYTIDYLYLTRANSFERASE"/>
    <property type="match status" value="1"/>
</dbReference>
<dbReference type="AlphaFoldDB" id="A0A645E6W3"/>
<dbReference type="EMBL" id="VSSQ01043541">
    <property type="protein sequence ID" value="MPM97235.1"/>
    <property type="molecule type" value="Genomic_DNA"/>
</dbReference>
<dbReference type="SUPFAM" id="SSF53448">
    <property type="entry name" value="Nucleotide-diphospho-sugar transferases"/>
    <property type="match status" value="1"/>
</dbReference>
<comment type="caution">
    <text evidence="3">The sequence shown here is derived from an EMBL/GenBank/DDBJ whole genome shotgun (WGS) entry which is preliminary data.</text>
</comment>
<keyword evidence="2 3" id="KW-0548">Nucleotidyltransferase</keyword>
<name>A0A645E6W3_9ZZZZ</name>
<dbReference type="PANTHER" id="PTHR42866:SF2">
    <property type="entry name" value="3-DEOXY-MANNO-OCTULOSONATE CYTIDYLYLTRANSFERASE, MITOCHONDRIAL"/>
    <property type="match status" value="1"/>
</dbReference>
<dbReference type="GO" id="GO:0005829">
    <property type="term" value="C:cytosol"/>
    <property type="evidence" value="ECO:0007669"/>
    <property type="project" value="TreeGrafter"/>
</dbReference>
<dbReference type="Gene3D" id="3.90.550.10">
    <property type="entry name" value="Spore Coat Polysaccharide Biosynthesis Protein SpsA, Chain A"/>
    <property type="match status" value="1"/>
</dbReference>
<dbReference type="Pfam" id="PF02348">
    <property type="entry name" value="CTP_transf_3"/>
    <property type="match status" value="1"/>
</dbReference>
<dbReference type="InterPro" id="IPR029044">
    <property type="entry name" value="Nucleotide-diphossugar_trans"/>
</dbReference>
<sequence length="105" mass="12505">MLDINNYALYFSRSPIPCLRDFPSEQWLKHNTFWKHIGIYAYKVKTLERFIKLPLSNYETLEKLEQLRLVEQGVKFICVETNSNLIGVDTQDDLNRVRNIIDKKL</sequence>
<organism evidence="3">
    <name type="scientific">bioreactor metagenome</name>
    <dbReference type="NCBI Taxonomy" id="1076179"/>
    <lineage>
        <taxon>unclassified sequences</taxon>
        <taxon>metagenomes</taxon>
        <taxon>ecological metagenomes</taxon>
    </lineage>
</organism>
<evidence type="ECO:0000313" key="3">
    <source>
        <dbReference type="EMBL" id="MPM97235.1"/>
    </source>
</evidence>
<accession>A0A645E6W3</accession>
<dbReference type="GO" id="GO:0008690">
    <property type="term" value="F:3-deoxy-manno-octulosonate cytidylyltransferase activity"/>
    <property type="evidence" value="ECO:0007669"/>
    <property type="project" value="UniProtKB-EC"/>
</dbReference>
<protein>
    <submittedName>
        <fullName evidence="3">3-deoxy-manno-octulosonate cytidylyltransferase</fullName>
        <ecNumber evidence="3">2.7.7.38</ecNumber>
    </submittedName>
</protein>
<dbReference type="InterPro" id="IPR003329">
    <property type="entry name" value="Cytidylyl_trans"/>
</dbReference>
<evidence type="ECO:0000256" key="1">
    <source>
        <dbReference type="ARBA" id="ARBA00022679"/>
    </source>
</evidence>
<evidence type="ECO:0000256" key="2">
    <source>
        <dbReference type="ARBA" id="ARBA00022695"/>
    </source>
</evidence>
<reference evidence="3" key="1">
    <citation type="submission" date="2019-08" db="EMBL/GenBank/DDBJ databases">
        <authorList>
            <person name="Kucharzyk K."/>
            <person name="Murdoch R.W."/>
            <person name="Higgins S."/>
            <person name="Loffler F."/>
        </authorList>
    </citation>
    <scope>NUCLEOTIDE SEQUENCE</scope>
</reference>